<dbReference type="GO" id="GO:0008195">
    <property type="term" value="F:phosphatidate phosphatase activity"/>
    <property type="evidence" value="ECO:0007669"/>
    <property type="project" value="TreeGrafter"/>
</dbReference>
<dbReference type="PANTHER" id="PTHR10165">
    <property type="entry name" value="LIPID PHOSPHATE PHOSPHATASE"/>
    <property type="match status" value="1"/>
</dbReference>
<dbReference type="SUPFAM" id="SSF48317">
    <property type="entry name" value="Acid phosphatase/Vanadium-dependent haloperoxidase"/>
    <property type="match status" value="1"/>
</dbReference>
<protein>
    <submittedName>
        <fullName evidence="2">Uncharacterized protein</fullName>
    </submittedName>
</protein>
<dbReference type="GO" id="GO:0016020">
    <property type="term" value="C:membrane"/>
    <property type="evidence" value="ECO:0007669"/>
    <property type="project" value="TreeGrafter"/>
</dbReference>
<reference evidence="2 3" key="1">
    <citation type="journal article" date="2023" name="Hortic Res">
        <title>Pangenome of water caltrop reveals structural variations and asymmetric subgenome divergence after allopolyploidization.</title>
        <authorList>
            <person name="Zhang X."/>
            <person name="Chen Y."/>
            <person name="Wang L."/>
            <person name="Yuan Y."/>
            <person name="Fang M."/>
            <person name="Shi L."/>
            <person name="Lu R."/>
            <person name="Comes H.P."/>
            <person name="Ma Y."/>
            <person name="Chen Y."/>
            <person name="Huang G."/>
            <person name="Zhou Y."/>
            <person name="Zheng Z."/>
            <person name="Qiu Y."/>
        </authorList>
    </citation>
    <scope>NUCLEOTIDE SEQUENCE [LARGE SCALE GENOMIC DNA]</scope>
    <source>
        <strain evidence="2">F231</strain>
    </source>
</reference>
<evidence type="ECO:0000313" key="3">
    <source>
        <dbReference type="Proteomes" id="UP001346149"/>
    </source>
</evidence>
<accession>A0AAN7KHF0</accession>
<proteinExistence type="predicted"/>
<keyword evidence="1" id="KW-1133">Transmembrane helix</keyword>
<dbReference type="EMBL" id="JAXQNO010000024">
    <property type="protein sequence ID" value="KAK4762805.1"/>
    <property type="molecule type" value="Genomic_DNA"/>
</dbReference>
<dbReference type="GO" id="GO:0046839">
    <property type="term" value="P:phospholipid dephosphorylation"/>
    <property type="evidence" value="ECO:0007669"/>
    <property type="project" value="TreeGrafter"/>
</dbReference>
<dbReference type="Gene3D" id="1.20.144.10">
    <property type="entry name" value="Phosphatidic acid phosphatase type 2/haloperoxidase"/>
    <property type="match status" value="1"/>
</dbReference>
<feature type="transmembrane region" description="Helical" evidence="1">
    <location>
        <begin position="66"/>
        <end position="89"/>
    </location>
</feature>
<name>A0AAN7KHF0_TRANT</name>
<keyword evidence="1" id="KW-0812">Transmembrane</keyword>
<dbReference type="AlphaFoldDB" id="A0AAN7KHF0"/>
<dbReference type="InterPro" id="IPR036938">
    <property type="entry name" value="PAP2/HPO_sf"/>
</dbReference>
<evidence type="ECO:0000313" key="2">
    <source>
        <dbReference type="EMBL" id="KAK4762805.1"/>
    </source>
</evidence>
<gene>
    <name evidence="2" type="ORF">SAY86_008573</name>
</gene>
<dbReference type="InterPro" id="IPR043216">
    <property type="entry name" value="PAP-like"/>
</dbReference>
<dbReference type="Proteomes" id="UP001346149">
    <property type="component" value="Unassembled WGS sequence"/>
</dbReference>
<keyword evidence="3" id="KW-1185">Reference proteome</keyword>
<organism evidence="2 3">
    <name type="scientific">Trapa natans</name>
    <name type="common">Water chestnut</name>
    <dbReference type="NCBI Taxonomy" id="22666"/>
    <lineage>
        <taxon>Eukaryota</taxon>
        <taxon>Viridiplantae</taxon>
        <taxon>Streptophyta</taxon>
        <taxon>Embryophyta</taxon>
        <taxon>Tracheophyta</taxon>
        <taxon>Spermatophyta</taxon>
        <taxon>Magnoliopsida</taxon>
        <taxon>eudicotyledons</taxon>
        <taxon>Gunneridae</taxon>
        <taxon>Pentapetalae</taxon>
        <taxon>rosids</taxon>
        <taxon>malvids</taxon>
        <taxon>Myrtales</taxon>
        <taxon>Lythraceae</taxon>
        <taxon>Trapa</taxon>
    </lineage>
</organism>
<feature type="transmembrane region" description="Helical" evidence="1">
    <location>
        <begin position="96"/>
        <end position="117"/>
    </location>
</feature>
<feature type="transmembrane region" description="Helical" evidence="1">
    <location>
        <begin position="26"/>
        <end position="46"/>
    </location>
</feature>
<dbReference type="GO" id="GO:0006644">
    <property type="term" value="P:phospholipid metabolic process"/>
    <property type="evidence" value="ECO:0007669"/>
    <property type="project" value="InterPro"/>
</dbReference>
<keyword evidence="1" id="KW-0472">Membrane</keyword>
<dbReference type="PANTHER" id="PTHR10165:SF35">
    <property type="entry name" value="RE23632P"/>
    <property type="match status" value="1"/>
</dbReference>
<sequence length="362" mass="41167">MPEIQLGSHIARSHGVKLARTHMHDWIVLVVLNVIEAVLLFIEPFHSFVGEEMMKDLKYPLKDNTVPFWAVPIITTLIPFVTFLAFYFIRRDIYDLHHAILGLLFTGVITAIITDAIKDAVGWPRPDFFWRCFPDGKGVVFHNVTGDVLCTGDKKVMLAESRNELPSSPSNGNSHLTLTARRPELETVYMDPRPHPFSLRQKGKTRSMEFLLHSPSSYYQSFKSYWRKRKYQRLGGTGYSCIKKKLKIARLGSKSRPSRRDYSKITTMSATPKLGLKMLSPIKMLSKFHGTYVTMMVRLARSLDRSVGSSAVGGNKVKKGQQVVLASTGEEVDSILVMEIYKKFAASENLQHSNDEQQQQHY</sequence>
<evidence type="ECO:0000256" key="1">
    <source>
        <dbReference type="SAM" id="Phobius"/>
    </source>
</evidence>
<comment type="caution">
    <text evidence="2">The sequence shown here is derived from an EMBL/GenBank/DDBJ whole genome shotgun (WGS) entry which is preliminary data.</text>
</comment>